<feature type="region of interest" description="Disordered" evidence="1">
    <location>
        <begin position="1"/>
        <end position="21"/>
    </location>
</feature>
<dbReference type="Proteomes" id="UP001279734">
    <property type="component" value="Unassembled WGS sequence"/>
</dbReference>
<proteinExistence type="predicted"/>
<dbReference type="AlphaFoldDB" id="A0AAD3SVN7"/>
<gene>
    <name evidence="2" type="ORF">Nepgr_019350</name>
</gene>
<accession>A0AAD3SVN7</accession>
<comment type="caution">
    <text evidence="2">The sequence shown here is derived from an EMBL/GenBank/DDBJ whole genome shotgun (WGS) entry which is preliminary data.</text>
</comment>
<evidence type="ECO:0000313" key="2">
    <source>
        <dbReference type="EMBL" id="GMH17509.1"/>
    </source>
</evidence>
<evidence type="ECO:0000313" key="3">
    <source>
        <dbReference type="Proteomes" id="UP001279734"/>
    </source>
</evidence>
<protein>
    <submittedName>
        <fullName evidence="2">Uncharacterized protein</fullName>
    </submittedName>
</protein>
<reference evidence="2" key="1">
    <citation type="submission" date="2023-05" db="EMBL/GenBank/DDBJ databases">
        <title>Nepenthes gracilis genome sequencing.</title>
        <authorList>
            <person name="Fukushima K."/>
        </authorList>
    </citation>
    <scope>NUCLEOTIDE SEQUENCE</scope>
    <source>
        <strain evidence="2">SING2019-196</strain>
    </source>
</reference>
<keyword evidence="3" id="KW-1185">Reference proteome</keyword>
<dbReference type="EMBL" id="BSYO01000018">
    <property type="protein sequence ID" value="GMH17509.1"/>
    <property type="molecule type" value="Genomic_DNA"/>
</dbReference>
<sequence>MRGRPQKVRENGRNGNWEVQRGSCDVPNSEIVSRFSNDSLVLSWTREPIFLLRFQAVGLFVYEGSWICFVY</sequence>
<evidence type="ECO:0000256" key="1">
    <source>
        <dbReference type="SAM" id="MobiDB-lite"/>
    </source>
</evidence>
<name>A0AAD3SVN7_NEPGR</name>
<organism evidence="2 3">
    <name type="scientific">Nepenthes gracilis</name>
    <name type="common">Slender pitcher plant</name>
    <dbReference type="NCBI Taxonomy" id="150966"/>
    <lineage>
        <taxon>Eukaryota</taxon>
        <taxon>Viridiplantae</taxon>
        <taxon>Streptophyta</taxon>
        <taxon>Embryophyta</taxon>
        <taxon>Tracheophyta</taxon>
        <taxon>Spermatophyta</taxon>
        <taxon>Magnoliopsida</taxon>
        <taxon>eudicotyledons</taxon>
        <taxon>Gunneridae</taxon>
        <taxon>Pentapetalae</taxon>
        <taxon>Caryophyllales</taxon>
        <taxon>Nepenthaceae</taxon>
        <taxon>Nepenthes</taxon>
    </lineage>
</organism>